<dbReference type="GO" id="GO:0016020">
    <property type="term" value="C:membrane"/>
    <property type="evidence" value="ECO:0007669"/>
    <property type="project" value="UniProtKB-SubCell"/>
</dbReference>
<dbReference type="PANTHER" id="PTHR45683">
    <property type="entry name" value="MITOCHONDRIAL NICOTINAMIDE ADENINE DINUCLEOTIDE TRANSPORTER 1-RELATED-RELATED"/>
    <property type="match status" value="1"/>
</dbReference>
<keyword evidence="4 8" id="KW-0812">Transmembrane</keyword>
<dbReference type="Gene3D" id="1.50.40.10">
    <property type="entry name" value="Mitochondrial carrier domain"/>
    <property type="match status" value="1"/>
</dbReference>
<evidence type="ECO:0000256" key="1">
    <source>
        <dbReference type="ARBA" id="ARBA00004141"/>
    </source>
</evidence>
<keyword evidence="5" id="KW-0677">Repeat</keyword>
<keyword evidence="12" id="KW-1185">Reference proteome</keyword>
<reference evidence="11 12" key="1">
    <citation type="submission" date="2019-07" db="EMBL/GenBank/DDBJ databases">
        <title>WGS assembly of Gossypium tomentosum.</title>
        <authorList>
            <person name="Chen Z.J."/>
            <person name="Sreedasyam A."/>
            <person name="Ando A."/>
            <person name="Song Q."/>
            <person name="De L."/>
            <person name="Hulse-Kemp A."/>
            <person name="Ding M."/>
            <person name="Ye W."/>
            <person name="Kirkbride R."/>
            <person name="Jenkins J."/>
            <person name="Plott C."/>
            <person name="Lovell J."/>
            <person name="Lin Y.-M."/>
            <person name="Vaughn R."/>
            <person name="Liu B."/>
            <person name="Li W."/>
            <person name="Simpson S."/>
            <person name="Scheffler B."/>
            <person name="Saski C."/>
            <person name="Grover C."/>
            <person name="Hu G."/>
            <person name="Conover J."/>
            <person name="Carlson J."/>
            <person name="Shu S."/>
            <person name="Boston L."/>
            <person name="Williams M."/>
            <person name="Peterson D."/>
            <person name="Mcgee K."/>
            <person name="Jones D."/>
            <person name="Wendel J."/>
            <person name="Stelly D."/>
            <person name="Grimwood J."/>
            <person name="Schmutz J."/>
        </authorList>
    </citation>
    <scope>NUCLEOTIDE SEQUENCE [LARGE SCALE GENOMIC DNA]</scope>
    <source>
        <strain evidence="11">7179.01</strain>
    </source>
</reference>
<proteinExistence type="inferred from homology"/>
<protein>
    <submittedName>
        <fullName evidence="11">Uncharacterized protein</fullName>
    </submittedName>
</protein>
<organism evidence="11 12">
    <name type="scientific">Gossypium tomentosum</name>
    <name type="common">Hawaiian cotton</name>
    <name type="synonym">Gossypium sandvicense</name>
    <dbReference type="NCBI Taxonomy" id="34277"/>
    <lineage>
        <taxon>Eukaryota</taxon>
        <taxon>Viridiplantae</taxon>
        <taxon>Streptophyta</taxon>
        <taxon>Embryophyta</taxon>
        <taxon>Tracheophyta</taxon>
        <taxon>Spermatophyta</taxon>
        <taxon>Magnoliopsida</taxon>
        <taxon>eudicotyledons</taxon>
        <taxon>Gunneridae</taxon>
        <taxon>Pentapetalae</taxon>
        <taxon>rosids</taxon>
        <taxon>malvids</taxon>
        <taxon>Malvales</taxon>
        <taxon>Malvaceae</taxon>
        <taxon>Malvoideae</taxon>
        <taxon>Gossypium</taxon>
    </lineage>
</organism>
<feature type="repeat" description="Solcar" evidence="8">
    <location>
        <begin position="66"/>
        <end position="155"/>
    </location>
</feature>
<dbReference type="Proteomes" id="UP000322667">
    <property type="component" value="Chromosome A02"/>
</dbReference>
<dbReference type="PROSITE" id="PS50920">
    <property type="entry name" value="SOLCAR"/>
    <property type="match status" value="2"/>
</dbReference>
<evidence type="ECO:0000256" key="10">
    <source>
        <dbReference type="SAM" id="Phobius"/>
    </source>
</evidence>
<evidence type="ECO:0000256" key="5">
    <source>
        <dbReference type="ARBA" id="ARBA00022737"/>
    </source>
</evidence>
<gene>
    <name evidence="11" type="ORF">ES332_A02G202700v1</name>
</gene>
<feature type="transmembrane region" description="Helical" evidence="10">
    <location>
        <begin position="172"/>
        <end position="193"/>
    </location>
</feature>
<evidence type="ECO:0000313" key="11">
    <source>
        <dbReference type="EMBL" id="TYI40987.1"/>
    </source>
</evidence>
<feature type="repeat" description="Solcar" evidence="8">
    <location>
        <begin position="172"/>
        <end position="266"/>
    </location>
</feature>
<evidence type="ECO:0000256" key="7">
    <source>
        <dbReference type="ARBA" id="ARBA00023136"/>
    </source>
</evidence>
<comment type="similarity">
    <text evidence="2 9">Belongs to the mitochondrial carrier (TC 2.A.29) family.</text>
</comment>
<dbReference type="InterPro" id="IPR044712">
    <property type="entry name" value="SLC25A32-like"/>
</dbReference>
<name>A0A5D2RJH2_GOSTO</name>
<sequence>MYPFDVVPTRFQVYDGPVNNCPTYKNTAHAIFTITRLEDCTLSLSLSLSFFFASKQRYFRNREEKLSPILHLASAAEAGALVSICTNPIWLIRTRLELQSPLHQSQPYSGVYDALRTMLREEGWTALYTRLGPGLLMQVSHGAIQFTAYEELRRIMVDYEERKKKPKGASNLLLMYNLVTGSMPAIVYMYYVLVNFDVKNSFDHAVLGGSSKIAAILVTYPFQHVVKETAWFEGFHRFYKGINPNLLRHVPASSITFIVCENVLKFLKSTKSNYW</sequence>
<dbReference type="GO" id="GO:0055085">
    <property type="term" value="P:transmembrane transport"/>
    <property type="evidence" value="ECO:0007669"/>
    <property type="project" value="InterPro"/>
</dbReference>
<dbReference type="InterPro" id="IPR023395">
    <property type="entry name" value="MCP_dom_sf"/>
</dbReference>
<evidence type="ECO:0000256" key="3">
    <source>
        <dbReference type="ARBA" id="ARBA00022448"/>
    </source>
</evidence>
<keyword evidence="6 10" id="KW-1133">Transmembrane helix</keyword>
<evidence type="ECO:0000256" key="2">
    <source>
        <dbReference type="ARBA" id="ARBA00006375"/>
    </source>
</evidence>
<evidence type="ECO:0000313" key="12">
    <source>
        <dbReference type="Proteomes" id="UP000322667"/>
    </source>
</evidence>
<dbReference type="EMBL" id="CM017611">
    <property type="protein sequence ID" value="TYI40987.1"/>
    <property type="molecule type" value="Genomic_DNA"/>
</dbReference>
<evidence type="ECO:0000256" key="6">
    <source>
        <dbReference type="ARBA" id="ARBA00022989"/>
    </source>
</evidence>
<evidence type="ECO:0000256" key="8">
    <source>
        <dbReference type="PROSITE-ProRule" id="PRU00282"/>
    </source>
</evidence>
<keyword evidence="3 9" id="KW-0813">Transport</keyword>
<keyword evidence="7 8" id="KW-0472">Membrane</keyword>
<dbReference type="InterPro" id="IPR018108">
    <property type="entry name" value="MCP_transmembrane"/>
</dbReference>
<dbReference type="Pfam" id="PF00153">
    <property type="entry name" value="Mito_carr"/>
    <property type="match status" value="2"/>
</dbReference>
<comment type="subcellular location">
    <subcellularLocation>
        <location evidence="1">Membrane</location>
        <topology evidence="1">Multi-pass membrane protein</topology>
    </subcellularLocation>
</comment>
<accession>A0A5D2RJH2</accession>
<dbReference type="GO" id="GO:0006862">
    <property type="term" value="P:nucleotide transport"/>
    <property type="evidence" value="ECO:0007669"/>
    <property type="project" value="InterPro"/>
</dbReference>
<dbReference type="SUPFAM" id="SSF103506">
    <property type="entry name" value="Mitochondrial carrier"/>
    <property type="match status" value="1"/>
</dbReference>
<evidence type="ECO:0000256" key="9">
    <source>
        <dbReference type="RuleBase" id="RU000488"/>
    </source>
</evidence>
<dbReference type="AlphaFoldDB" id="A0A5D2RJH2"/>
<evidence type="ECO:0000256" key="4">
    <source>
        <dbReference type="ARBA" id="ARBA00022692"/>
    </source>
</evidence>